<dbReference type="Proteomes" id="UP000054217">
    <property type="component" value="Unassembled WGS sequence"/>
</dbReference>
<proteinExistence type="predicted"/>
<dbReference type="HOGENOM" id="CLU_3069690_0_0_1"/>
<accession>A0A0C3P0Y1</accession>
<evidence type="ECO:0000313" key="1">
    <source>
        <dbReference type="EMBL" id="KIO01009.1"/>
    </source>
</evidence>
<protein>
    <submittedName>
        <fullName evidence="1">Uncharacterized protein</fullName>
    </submittedName>
</protein>
<keyword evidence="2" id="KW-1185">Reference proteome</keyword>
<dbReference type="EMBL" id="KN831991">
    <property type="protein sequence ID" value="KIO01009.1"/>
    <property type="molecule type" value="Genomic_DNA"/>
</dbReference>
<reference evidence="2" key="2">
    <citation type="submission" date="2015-01" db="EMBL/GenBank/DDBJ databases">
        <title>Evolutionary Origins and Diversification of the Mycorrhizal Mutualists.</title>
        <authorList>
            <consortium name="DOE Joint Genome Institute"/>
            <consortium name="Mycorrhizal Genomics Consortium"/>
            <person name="Kohler A."/>
            <person name="Kuo A."/>
            <person name="Nagy L.G."/>
            <person name="Floudas D."/>
            <person name="Copeland A."/>
            <person name="Barry K.W."/>
            <person name="Cichocki N."/>
            <person name="Veneault-Fourrey C."/>
            <person name="LaButti K."/>
            <person name="Lindquist E.A."/>
            <person name="Lipzen A."/>
            <person name="Lundell T."/>
            <person name="Morin E."/>
            <person name="Murat C."/>
            <person name="Riley R."/>
            <person name="Ohm R."/>
            <person name="Sun H."/>
            <person name="Tunlid A."/>
            <person name="Henrissat B."/>
            <person name="Grigoriev I.V."/>
            <person name="Hibbett D.S."/>
            <person name="Martin F."/>
        </authorList>
    </citation>
    <scope>NUCLEOTIDE SEQUENCE [LARGE SCALE GENOMIC DNA]</scope>
    <source>
        <strain evidence="2">Marx 270</strain>
    </source>
</reference>
<name>A0A0C3P0Y1_PISTI</name>
<reference evidence="1 2" key="1">
    <citation type="submission" date="2014-04" db="EMBL/GenBank/DDBJ databases">
        <authorList>
            <consortium name="DOE Joint Genome Institute"/>
            <person name="Kuo A."/>
            <person name="Kohler A."/>
            <person name="Costa M.D."/>
            <person name="Nagy L.G."/>
            <person name="Floudas D."/>
            <person name="Copeland A."/>
            <person name="Barry K.W."/>
            <person name="Cichocki N."/>
            <person name="Veneault-Fourrey C."/>
            <person name="LaButti K."/>
            <person name="Lindquist E.A."/>
            <person name="Lipzen A."/>
            <person name="Lundell T."/>
            <person name="Morin E."/>
            <person name="Murat C."/>
            <person name="Sun H."/>
            <person name="Tunlid A."/>
            <person name="Henrissat B."/>
            <person name="Grigoriev I.V."/>
            <person name="Hibbett D.S."/>
            <person name="Martin F."/>
            <person name="Nordberg H.P."/>
            <person name="Cantor M.N."/>
            <person name="Hua S.X."/>
        </authorList>
    </citation>
    <scope>NUCLEOTIDE SEQUENCE [LARGE SCALE GENOMIC DNA]</scope>
    <source>
        <strain evidence="1 2">Marx 270</strain>
    </source>
</reference>
<dbReference type="AlphaFoldDB" id="A0A0C3P0Y1"/>
<sequence length="53" mass="5576">MTGNGIAMMIGVMKDTVLLESEVIISRRKGNGISCLLPQLVGLSVGEGMGWIV</sequence>
<evidence type="ECO:0000313" key="2">
    <source>
        <dbReference type="Proteomes" id="UP000054217"/>
    </source>
</evidence>
<gene>
    <name evidence="1" type="ORF">M404DRAFT_1003294</name>
</gene>
<organism evidence="1 2">
    <name type="scientific">Pisolithus tinctorius Marx 270</name>
    <dbReference type="NCBI Taxonomy" id="870435"/>
    <lineage>
        <taxon>Eukaryota</taxon>
        <taxon>Fungi</taxon>
        <taxon>Dikarya</taxon>
        <taxon>Basidiomycota</taxon>
        <taxon>Agaricomycotina</taxon>
        <taxon>Agaricomycetes</taxon>
        <taxon>Agaricomycetidae</taxon>
        <taxon>Boletales</taxon>
        <taxon>Sclerodermatineae</taxon>
        <taxon>Pisolithaceae</taxon>
        <taxon>Pisolithus</taxon>
    </lineage>
</organism>